<dbReference type="InterPro" id="IPR003961">
    <property type="entry name" value="FN3_dom"/>
</dbReference>
<dbReference type="OrthoDB" id="5982258at2759"/>
<dbReference type="CDD" id="cd00063">
    <property type="entry name" value="FN3"/>
    <property type="match status" value="4"/>
</dbReference>
<protein>
    <submittedName>
        <fullName evidence="12">Down syndrome cell adhesion molecule-like protein Dscam2</fullName>
    </submittedName>
</protein>
<feature type="domain" description="Ig-like" evidence="10">
    <location>
        <begin position="430"/>
        <end position="523"/>
    </location>
</feature>
<dbReference type="PANTHER" id="PTHR44170">
    <property type="entry name" value="PROTEIN SIDEKICK"/>
    <property type="match status" value="1"/>
</dbReference>
<evidence type="ECO:0000259" key="11">
    <source>
        <dbReference type="PROSITE" id="PS50853"/>
    </source>
</evidence>
<evidence type="ECO:0000256" key="7">
    <source>
        <dbReference type="ARBA" id="ARBA00023136"/>
    </source>
</evidence>
<feature type="domain" description="Fibronectin type-III" evidence="11">
    <location>
        <begin position="488"/>
        <end position="583"/>
    </location>
</feature>
<reference evidence="12 13" key="1">
    <citation type="submission" date="2015-12" db="EMBL/GenBank/DDBJ databases">
        <title>The genome of Folsomia candida.</title>
        <authorList>
            <person name="Faddeeva A."/>
            <person name="Derks M.F."/>
            <person name="Anvar Y."/>
            <person name="Smit S."/>
            <person name="Van Straalen N."/>
            <person name="Roelofs D."/>
        </authorList>
    </citation>
    <scope>NUCLEOTIDE SEQUENCE [LARGE SCALE GENOMIC DNA]</scope>
    <source>
        <strain evidence="12 13">VU population</strain>
        <tissue evidence="12">Whole body</tissue>
    </source>
</reference>
<evidence type="ECO:0000256" key="4">
    <source>
        <dbReference type="ARBA" id="ARBA00022737"/>
    </source>
</evidence>
<keyword evidence="2" id="KW-0812">Transmembrane</keyword>
<dbReference type="EMBL" id="LNIX01000014">
    <property type="protein sequence ID" value="OXA46993.1"/>
    <property type="molecule type" value="Genomic_DNA"/>
</dbReference>
<evidence type="ECO:0000256" key="1">
    <source>
        <dbReference type="ARBA" id="ARBA00004167"/>
    </source>
</evidence>
<proteinExistence type="predicted"/>
<feature type="domain" description="Ig-like" evidence="10">
    <location>
        <begin position="232"/>
        <end position="325"/>
    </location>
</feature>
<dbReference type="InterPro" id="IPR013783">
    <property type="entry name" value="Ig-like_fold"/>
</dbReference>
<evidence type="ECO:0000313" key="12">
    <source>
        <dbReference type="EMBL" id="OXA46993.1"/>
    </source>
</evidence>
<dbReference type="PANTHER" id="PTHR44170:SF54">
    <property type="entry name" value="FI24025P1"/>
    <property type="match status" value="1"/>
</dbReference>
<keyword evidence="7" id="KW-0472">Membrane</keyword>
<dbReference type="SUPFAM" id="SSF49265">
    <property type="entry name" value="Fibronectin type III"/>
    <property type="match status" value="2"/>
</dbReference>
<dbReference type="GO" id="GO:0048812">
    <property type="term" value="P:neuron projection morphogenesis"/>
    <property type="evidence" value="ECO:0007669"/>
    <property type="project" value="UniProtKB-ARBA"/>
</dbReference>
<gene>
    <name evidence="12" type="ORF">Fcan01_18207</name>
</gene>
<comment type="subcellular location">
    <subcellularLocation>
        <location evidence="1">Membrane</location>
        <topology evidence="1">Single-pass membrane protein</topology>
    </subcellularLocation>
</comment>
<dbReference type="GO" id="GO:0016020">
    <property type="term" value="C:membrane"/>
    <property type="evidence" value="ECO:0007669"/>
    <property type="project" value="UniProtKB-SubCell"/>
</dbReference>
<keyword evidence="4" id="KW-0677">Repeat</keyword>
<dbReference type="STRING" id="158441.A0A226DP40"/>
<dbReference type="PROSITE" id="PS50853">
    <property type="entry name" value="FN3"/>
    <property type="match status" value="2"/>
</dbReference>
<name>A0A226DP40_FOLCA</name>
<keyword evidence="8" id="KW-1015">Disulfide bond</keyword>
<keyword evidence="9" id="KW-0393">Immunoglobulin domain</keyword>
<accession>A0A226DP40</accession>
<evidence type="ECO:0000259" key="10">
    <source>
        <dbReference type="PROSITE" id="PS50835"/>
    </source>
</evidence>
<comment type="caution">
    <text evidence="12">The sequence shown here is derived from an EMBL/GenBank/DDBJ whole genome shotgun (WGS) entry which is preliminary data.</text>
</comment>
<dbReference type="SMART" id="SM00408">
    <property type="entry name" value="IGc2"/>
    <property type="match status" value="3"/>
</dbReference>
<dbReference type="InterPro" id="IPR036179">
    <property type="entry name" value="Ig-like_dom_sf"/>
</dbReference>
<evidence type="ECO:0000256" key="5">
    <source>
        <dbReference type="ARBA" id="ARBA00022889"/>
    </source>
</evidence>
<keyword evidence="5" id="KW-0130">Cell adhesion</keyword>
<dbReference type="SMART" id="SM00060">
    <property type="entry name" value="FN3"/>
    <property type="match status" value="3"/>
</dbReference>
<dbReference type="Proteomes" id="UP000198287">
    <property type="component" value="Unassembled WGS sequence"/>
</dbReference>
<dbReference type="Pfam" id="PF00041">
    <property type="entry name" value="fn3"/>
    <property type="match status" value="1"/>
</dbReference>
<dbReference type="InterPro" id="IPR007110">
    <property type="entry name" value="Ig-like_dom"/>
</dbReference>
<dbReference type="Gene3D" id="2.60.40.10">
    <property type="entry name" value="Immunoglobulins"/>
    <property type="match status" value="8"/>
</dbReference>
<dbReference type="SUPFAM" id="SSF48726">
    <property type="entry name" value="Immunoglobulin"/>
    <property type="match status" value="4"/>
</dbReference>
<dbReference type="InterPro" id="IPR003599">
    <property type="entry name" value="Ig_sub"/>
</dbReference>
<evidence type="ECO:0000256" key="8">
    <source>
        <dbReference type="ARBA" id="ARBA00023157"/>
    </source>
</evidence>
<dbReference type="InterPro" id="IPR036116">
    <property type="entry name" value="FN3_sf"/>
</dbReference>
<keyword evidence="6" id="KW-1133">Transmembrane helix</keyword>
<evidence type="ECO:0000256" key="3">
    <source>
        <dbReference type="ARBA" id="ARBA00022729"/>
    </source>
</evidence>
<evidence type="ECO:0000256" key="9">
    <source>
        <dbReference type="ARBA" id="ARBA00023319"/>
    </source>
</evidence>
<keyword evidence="13" id="KW-1185">Reference proteome</keyword>
<dbReference type="AlphaFoldDB" id="A0A226DP40"/>
<evidence type="ECO:0000313" key="13">
    <source>
        <dbReference type="Proteomes" id="UP000198287"/>
    </source>
</evidence>
<dbReference type="FunFam" id="2.60.40.10:FF:000017">
    <property type="entry name" value="Down syndrome cell adhesion molecule b"/>
    <property type="match status" value="1"/>
</dbReference>
<dbReference type="CDD" id="cd20956">
    <property type="entry name" value="IgI_4_Dscam"/>
    <property type="match status" value="1"/>
</dbReference>
<dbReference type="Pfam" id="PF13927">
    <property type="entry name" value="Ig_3"/>
    <property type="match status" value="3"/>
</dbReference>
<dbReference type="PROSITE" id="PS50835">
    <property type="entry name" value="IG_LIKE"/>
    <property type="match status" value="4"/>
</dbReference>
<organism evidence="12 13">
    <name type="scientific">Folsomia candida</name>
    <name type="common">Springtail</name>
    <dbReference type="NCBI Taxonomy" id="158441"/>
    <lineage>
        <taxon>Eukaryota</taxon>
        <taxon>Metazoa</taxon>
        <taxon>Ecdysozoa</taxon>
        <taxon>Arthropoda</taxon>
        <taxon>Hexapoda</taxon>
        <taxon>Collembola</taxon>
        <taxon>Entomobryomorpha</taxon>
        <taxon>Isotomoidea</taxon>
        <taxon>Isotomidae</taxon>
        <taxon>Proisotominae</taxon>
        <taxon>Folsomia</taxon>
    </lineage>
</organism>
<keyword evidence="3" id="KW-0732">Signal</keyword>
<feature type="domain" description="Fibronectin type-III" evidence="11">
    <location>
        <begin position="821"/>
        <end position="926"/>
    </location>
</feature>
<sequence>MDLERLISDNLNLCCQPEIYAFSRFPLTSSDVHFGSLQCKLSNPSGTIISPEVVVRAVLDTPFHIENSDVTVILGNNAVLRCLVPPELVDYITVTSWVQDGSLNIYPNFQTGKWLLLPSGELHVFSVEESDGRKVWACRTLHKLTNEVMTSEGAKIVVKGFAIGAFYVVARDGIDILSRTAFFSEVRKVTKGYPHDRKAHGYGEAKAHGEAKVVLFKERVAQGFKKEPTEGPQAVRILGERETSLRVRAGEETYLSCHAEGNPPPSFSWYREIEGVLSDLPPTSKRPPSSPPNSVVHVAQVRPQDAGSYLCRANNSHSVDQAVIQLVVYVPLRVQVSPPTQIVDVGRSASLRCLVSGSPVHPVVWLKDGVPLAELANGPSSSPRFQVGPREVLKLVRIQPSDAGMYQCLASNDFTTGQDSSQIQLGSVLPELVYRFSEQTIQPGPSVSLKCTAVGNPPPQFTWTLDGFALPESERFLVGQYVTIHDHVISHVNITHARDEDGGLYACQARNAMGIALHTGRLNIYETWTEAEVEELAVLATQSTALVEGLTPSSTYHLRVLAQNGVGFSPPSEVVQITTTEEAPEGPPIKIVAEADSSTRLRVRWAPPERALWHGQILGYYLGYRELSLALADHPVLLSQEGGNEGVEMTGENGRSLLHSHLHGNLADLHGYHFKTVESEYTPYLGQRSTLDLSRATLGLSRSNTLLRQANVQSSDQKCTLATFPQKSYLASMTYLTSTGQALASIGQGLTSKGQGLTFDPSMVYIRTGEVGPDFGGETRIDNLRKFTRYGIVVQAFNAKGAGPSSSPTVATTLQDVPTQPPEKFECRSTSPQSLALTWEPPPLEARHGVVQGYKVDVLLVGGGDEGEPGSQAESGDQIQTNVTTERGLVLHGLRKWTNYSVTVRGFTVVGDGAVSTPILCRTDEDVSPPTPTNTVSV</sequence>
<dbReference type="FunFam" id="2.60.40.10:FF:000093">
    <property type="entry name" value="Down syndrome cell adhesion molecule, isoform B"/>
    <property type="match status" value="1"/>
</dbReference>
<evidence type="ECO:0000256" key="2">
    <source>
        <dbReference type="ARBA" id="ARBA00022692"/>
    </source>
</evidence>
<dbReference type="CDD" id="cd00096">
    <property type="entry name" value="Ig"/>
    <property type="match status" value="1"/>
</dbReference>
<feature type="domain" description="Ig-like" evidence="10">
    <location>
        <begin position="51"/>
        <end position="157"/>
    </location>
</feature>
<dbReference type="SMART" id="SM00409">
    <property type="entry name" value="IG"/>
    <property type="match status" value="4"/>
</dbReference>
<evidence type="ECO:0000256" key="6">
    <source>
        <dbReference type="ARBA" id="ARBA00022989"/>
    </source>
</evidence>
<feature type="domain" description="Ig-like" evidence="10">
    <location>
        <begin position="331"/>
        <end position="424"/>
    </location>
</feature>
<dbReference type="InterPro" id="IPR003598">
    <property type="entry name" value="Ig_sub2"/>
</dbReference>
<dbReference type="GO" id="GO:0098609">
    <property type="term" value="P:cell-cell adhesion"/>
    <property type="evidence" value="ECO:0007669"/>
    <property type="project" value="TreeGrafter"/>
</dbReference>